<dbReference type="InterPro" id="IPR003594">
    <property type="entry name" value="HATPase_dom"/>
</dbReference>
<organism evidence="3 4">
    <name type="scientific">Marinicrinis lubricantis</name>
    <dbReference type="NCBI Taxonomy" id="2086470"/>
    <lineage>
        <taxon>Bacteria</taxon>
        <taxon>Bacillati</taxon>
        <taxon>Bacillota</taxon>
        <taxon>Bacilli</taxon>
        <taxon>Bacillales</taxon>
        <taxon>Paenibacillaceae</taxon>
    </lineage>
</organism>
<dbReference type="RefSeq" id="WP_379896737.1">
    <property type="nucleotide sequence ID" value="NZ_CBCSCT010000002.1"/>
</dbReference>
<accession>A0ABW1IVL9</accession>
<reference evidence="4" key="1">
    <citation type="journal article" date="2019" name="Int. J. Syst. Evol. Microbiol.">
        <title>The Global Catalogue of Microorganisms (GCM) 10K type strain sequencing project: providing services to taxonomists for standard genome sequencing and annotation.</title>
        <authorList>
            <consortium name="The Broad Institute Genomics Platform"/>
            <consortium name="The Broad Institute Genome Sequencing Center for Infectious Disease"/>
            <person name="Wu L."/>
            <person name="Ma J."/>
        </authorList>
    </citation>
    <scope>NUCLEOTIDE SEQUENCE [LARGE SCALE GENOMIC DNA]</scope>
    <source>
        <strain evidence="4">CCM 8749</strain>
    </source>
</reference>
<sequence>MTKFELRIRSENDILISLRCAGKLMREFEFNEIERQKVLVSISELTRNVLFHSGTDGLFICEAEDTLLRITVSDRGRGIADHEQVLQGKKNENSKGLGLGLIGVKRLMDEFHINTSPGEGTTVTVIKYREPTLAERRL</sequence>
<comment type="caution">
    <text evidence="3">The sequence shown here is derived from an EMBL/GenBank/DDBJ whole genome shotgun (WGS) entry which is preliminary data.</text>
</comment>
<evidence type="ECO:0000256" key="1">
    <source>
        <dbReference type="ARBA" id="ARBA00022527"/>
    </source>
</evidence>
<dbReference type="EMBL" id="JBHSQV010000187">
    <property type="protein sequence ID" value="MFC5989167.1"/>
    <property type="molecule type" value="Genomic_DNA"/>
</dbReference>
<dbReference type="PANTHER" id="PTHR35526">
    <property type="entry name" value="ANTI-SIGMA-F FACTOR RSBW-RELATED"/>
    <property type="match status" value="1"/>
</dbReference>
<gene>
    <name evidence="3" type="ORF">ACFPXP_22405</name>
</gene>
<keyword evidence="1" id="KW-0418">Kinase</keyword>
<dbReference type="InterPro" id="IPR036890">
    <property type="entry name" value="HATPase_C_sf"/>
</dbReference>
<evidence type="ECO:0000313" key="3">
    <source>
        <dbReference type="EMBL" id="MFC5989167.1"/>
    </source>
</evidence>
<keyword evidence="1" id="KW-0808">Transferase</keyword>
<dbReference type="SUPFAM" id="SSF55874">
    <property type="entry name" value="ATPase domain of HSP90 chaperone/DNA topoisomerase II/histidine kinase"/>
    <property type="match status" value="1"/>
</dbReference>
<evidence type="ECO:0000313" key="4">
    <source>
        <dbReference type="Proteomes" id="UP001596250"/>
    </source>
</evidence>
<dbReference type="Gene3D" id="3.30.565.10">
    <property type="entry name" value="Histidine kinase-like ATPase, C-terminal domain"/>
    <property type="match status" value="1"/>
</dbReference>
<evidence type="ECO:0000259" key="2">
    <source>
        <dbReference type="Pfam" id="PF13581"/>
    </source>
</evidence>
<dbReference type="InterPro" id="IPR050267">
    <property type="entry name" value="Anti-sigma-factor_SerPK"/>
</dbReference>
<keyword evidence="1" id="KW-0723">Serine/threonine-protein kinase</keyword>
<keyword evidence="3" id="KW-0067">ATP-binding</keyword>
<keyword evidence="4" id="KW-1185">Reference proteome</keyword>
<protein>
    <submittedName>
        <fullName evidence="3">ATP-binding protein</fullName>
    </submittedName>
</protein>
<feature type="domain" description="Histidine kinase/HSP90-like ATPase" evidence="2">
    <location>
        <begin position="21"/>
        <end position="127"/>
    </location>
</feature>
<name>A0ABW1IVL9_9BACL</name>
<dbReference type="PANTHER" id="PTHR35526:SF3">
    <property type="entry name" value="ANTI-SIGMA-F FACTOR RSBW"/>
    <property type="match status" value="1"/>
</dbReference>
<dbReference type="GO" id="GO:0005524">
    <property type="term" value="F:ATP binding"/>
    <property type="evidence" value="ECO:0007669"/>
    <property type="project" value="UniProtKB-KW"/>
</dbReference>
<dbReference type="Proteomes" id="UP001596250">
    <property type="component" value="Unassembled WGS sequence"/>
</dbReference>
<keyword evidence="3" id="KW-0547">Nucleotide-binding</keyword>
<proteinExistence type="predicted"/>
<dbReference type="Pfam" id="PF13581">
    <property type="entry name" value="HATPase_c_2"/>
    <property type="match status" value="1"/>
</dbReference>